<feature type="domain" description="LcnD-like C-terminal" evidence="11">
    <location>
        <begin position="352"/>
        <end position="433"/>
    </location>
</feature>
<dbReference type="InterPro" id="IPR058795">
    <property type="entry name" value="LcnD_C"/>
</dbReference>
<dbReference type="PANTHER" id="PTHR30386:SF26">
    <property type="entry name" value="TRANSPORT PROTEIN COMB"/>
    <property type="match status" value="1"/>
</dbReference>
<evidence type="ECO:0000256" key="7">
    <source>
        <dbReference type="SAM" id="Coils"/>
    </source>
</evidence>
<dbReference type="GO" id="GO:0005886">
    <property type="term" value="C:plasma membrane"/>
    <property type="evidence" value="ECO:0007669"/>
    <property type="project" value="UniProtKB-SubCell"/>
</dbReference>
<keyword evidence="3" id="KW-0813">Transport</keyword>
<evidence type="ECO:0000256" key="8">
    <source>
        <dbReference type="SAM" id="Phobius"/>
    </source>
</evidence>
<evidence type="ECO:0000259" key="10">
    <source>
        <dbReference type="Pfam" id="PF25935"/>
    </source>
</evidence>
<evidence type="ECO:0000259" key="9">
    <source>
        <dbReference type="Pfam" id="PF25887"/>
    </source>
</evidence>
<dbReference type="InterPro" id="IPR050739">
    <property type="entry name" value="MFP"/>
</dbReference>
<organism evidence="12">
    <name type="scientific">Streptococcus sp. group G</name>
    <dbReference type="NCBI Taxonomy" id="1320"/>
    <lineage>
        <taxon>Bacteria</taxon>
        <taxon>Bacillati</taxon>
        <taxon>Bacillota</taxon>
        <taxon>Bacilli</taxon>
        <taxon>Lactobacillales</taxon>
        <taxon>Streptococcaceae</taxon>
        <taxon>Streptococcus</taxon>
    </lineage>
</organism>
<reference evidence="12" key="1">
    <citation type="journal article" date="2009" name="PLoS Pathog.">
        <title>Functional analysis of the quorum-sensing streptococcal invasion locus (sil).</title>
        <authorList>
            <person name="Belotserkovsky I."/>
            <person name="Baruch M."/>
            <person name="Peer A."/>
            <person name="Dov E."/>
            <person name="Ravins M."/>
            <person name="Mishalian I."/>
            <person name="Persky M."/>
            <person name="Smith Y."/>
            <person name="Hanski E."/>
        </authorList>
    </citation>
    <scope>NUCLEOTIDE SEQUENCE</scope>
    <source>
        <strain evidence="12">N3</strain>
    </source>
</reference>
<dbReference type="Gene3D" id="2.40.30.170">
    <property type="match status" value="1"/>
</dbReference>
<dbReference type="InterPro" id="IPR058786">
    <property type="entry name" value="BSH_LcnD"/>
</dbReference>
<comment type="similarity">
    <text evidence="2">Belongs to the membrane fusion protein (MFP) (TC 8.A.1) family.</text>
</comment>
<evidence type="ECO:0000256" key="6">
    <source>
        <dbReference type="ARBA" id="ARBA00023136"/>
    </source>
</evidence>
<dbReference type="NCBIfam" id="TIGR01000">
    <property type="entry name" value="bacteriocin_acc"/>
    <property type="match status" value="1"/>
</dbReference>
<dbReference type="Gene3D" id="1.10.287.470">
    <property type="entry name" value="Helix hairpin bin"/>
    <property type="match status" value="1"/>
</dbReference>
<keyword evidence="6 8" id="KW-0472">Membrane</keyword>
<gene>
    <name evidence="12" type="primary">silD</name>
</gene>
<accession>C7DQV9</accession>
<feature type="transmembrane region" description="Helical" evidence="8">
    <location>
        <begin position="20"/>
        <end position="41"/>
    </location>
</feature>
<comment type="subcellular location">
    <subcellularLocation>
        <location evidence="1">Cell membrane</location>
        <topology evidence="1">Single-pass membrane protein</topology>
    </subcellularLocation>
</comment>
<keyword evidence="4 8" id="KW-0812">Transmembrane</keyword>
<evidence type="ECO:0000256" key="2">
    <source>
        <dbReference type="ARBA" id="ARBA00009477"/>
    </source>
</evidence>
<dbReference type="AlphaFoldDB" id="C7DQV9"/>
<dbReference type="PANTHER" id="PTHR30386">
    <property type="entry name" value="MEMBRANE FUSION SUBUNIT OF EMRAB-TOLC MULTIDRUG EFFLUX PUMP"/>
    <property type="match status" value="1"/>
</dbReference>
<dbReference type="Gene3D" id="2.40.50.100">
    <property type="match status" value="1"/>
</dbReference>
<dbReference type="Pfam" id="PF25935">
    <property type="entry name" value="BSH_LcnD"/>
    <property type="match status" value="1"/>
</dbReference>
<dbReference type="EMBL" id="GQ184567">
    <property type="protein sequence ID" value="ACT32362.1"/>
    <property type="molecule type" value="Genomic_DNA"/>
</dbReference>
<feature type="coiled-coil region" evidence="7">
    <location>
        <begin position="92"/>
        <end position="126"/>
    </location>
</feature>
<dbReference type="Pfam" id="PF25940">
    <property type="entry name" value="LcnD_C"/>
    <property type="match status" value="1"/>
</dbReference>
<sequence>MNPNLFKSAEFYHRRHHNFATFLILPSVLLVSFLVIFALFAKKEITITSQGELTPTKVIASVQSTSDHTIVVNNLKNNKFIKKGDVIIQYSKTMENSQKKALEKRLATLNKQKNGLQILRTSLEQETNLFKGEDEFGYSDTFNHFFKQSQDIITGIAKKNAEVNNQASLANHAISVITSQLDELHQKITDYEELKQAINNQEYKLSPDNPHQTALKKYQTQFQTQEDNSALKEEYLSQISQNISELESSMANLNIQRASTGNLSLPDTSHRIKIDSLKTQFLQNTSQQLTTVENQITELKDQIEQANIQLKNNIIIAPETGTIHLNSEFEGKSLIPNGSEVAQIYPDIQKIKEVFITYYVTSEHVSLLKEKQGVRLSLEKVGNQTLTINGTIQTIDKSATKTDQGNLFKVTALSKLSNKDSDVVQYGLQGRVTNLFKLLHSPNFLIKTVTSYSMDCKDV</sequence>
<proteinExistence type="inferred from homology"/>
<feature type="domain" description="LcnD-like long helical bundle" evidence="9">
    <location>
        <begin position="98"/>
        <end position="307"/>
    </location>
</feature>
<evidence type="ECO:0000259" key="11">
    <source>
        <dbReference type="Pfam" id="PF25940"/>
    </source>
</evidence>
<evidence type="ECO:0000313" key="12">
    <source>
        <dbReference type="EMBL" id="ACT32362.1"/>
    </source>
</evidence>
<dbReference type="Pfam" id="PF25887">
    <property type="entry name" value="HB_LcnD"/>
    <property type="match status" value="1"/>
</dbReference>
<evidence type="ECO:0000256" key="4">
    <source>
        <dbReference type="ARBA" id="ARBA00022692"/>
    </source>
</evidence>
<feature type="coiled-coil region" evidence="7">
    <location>
        <begin position="282"/>
        <end position="309"/>
    </location>
</feature>
<evidence type="ECO:0000256" key="1">
    <source>
        <dbReference type="ARBA" id="ARBA00004162"/>
    </source>
</evidence>
<dbReference type="InterPro" id="IPR058794">
    <property type="entry name" value="HB_LcnD"/>
</dbReference>
<keyword evidence="7" id="KW-0175">Coiled coil</keyword>
<keyword evidence="5 8" id="KW-1133">Transmembrane helix</keyword>
<name>C7DQV9_STRSG</name>
<dbReference type="InterPro" id="IPR005696">
    <property type="entry name" value="MesE/LcnD"/>
</dbReference>
<evidence type="ECO:0000256" key="3">
    <source>
        <dbReference type="ARBA" id="ARBA00022448"/>
    </source>
</evidence>
<feature type="domain" description="LcnD-like barrel-sandwich hybrid" evidence="10">
    <location>
        <begin position="58"/>
        <end position="346"/>
    </location>
</feature>
<evidence type="ECO:0000256" key="5">
    <source>
        <dbReference type="ARBA" id="ARBA00022989"/>
    </source>
</evidence>
<protein>
    <submittedName>
        <fullName evidence="12">SilD</fullName>
    </submittedName>
</protein>